<comment type="catalytic activity">
    <reaction evidence="11">
        <text>(2R)-2,3-dihydroxy-3-methylbutanoate = 3-methyl-2-oxobutanoate + H2O</text>
        <dbReference type="Rhea" id="RHEA:24809"/>
        <dbReference type="ChEBI" id="CHEBI:11851"/>
        <dbReference type="ChEBI" id="CHEBI:15377"/>
        <dbReference type="ChEBI" id="CHEBI:49072"/>
        <dbReference type="EC" id="4.2.1.9"/>
    </reaction>
    <physiologicalReaction direction="left-to-right" evidence="11">
        <dbReference type="Rhea" id="RHEA:24810"/>
    </physiologicalReaction>
</comment>
<dbReference type="KEGG" id="gac:GACE_0290"/>
<dbReference type="NCBIfam" id="NF002068">
    <property type="entry name" value="PRK00911.1"/>
    <property type="match status" value="1"/>
</dbReference>
<evidence type="ECO:0000313" key="19">
    <source>
        <dbReference type="Proteomes" id="UP000030624"/>
    </source>
</evidence>
<comment type="function">
    <text evidence="15">Functions in the biosynthesis of branched-chain amino acids. Catalyzes the dehydration of (2R,3R)-2,3-dihydroxy-3-methylpentanoate (2,3-dihydroxy-3-methylvalerate) into 2-oxo-3-methylpentanoate (2-oxo-3-methylvalerate) and of (2R)-2,3-dihydroxy-3-methylbutanoate (2,3-dihydroxyisovalerate) into 2-oxo-3-methylbutanoate (2-oxoisovalerate), the penultimate precursor to L-isoleucine and L-valine, respectively.</text>
</comment>
<comment type="subunit">
    <text evidence="15">Homodimer.</text>
</comment>
<accession>A0A0A7GEH4</accession>
<dbReference type="GO" id="GO:0009099">
    <property type="term" value="P:L-valine biosynthetic process"/>
    <property type="evidence" value="ECO:0007669"/>
    <property type="project" value="UniProtKB-UniRule"/>
</dbReference>
<feature type="binding site" evidence="15">
    <location>
        <position position="78"/>
    </location>
    <ligand>
        <name>Mg(2+)</name>
        <dbReference type="ChEBI" id="CHEBI:18420"/>
    </ligand>
</feature>
<feature type="active site" description="Proton acceptor" evidence="15">
    <location>
        <position position="463"/>
    </location>
</feature>
<evidence type="ECO:0000256" key="9">
    <source>
        <dbReference type="ARBA" id="ARBA00023239"/>
    </source>
</evidence>
<keyword evidence="7 15" id="KW-0408">Iron</keyword>
<comment type="catalytic activity">
    <reaction evidence="15">
        <text>(2R,3R)-2,3-dihydroxy-3-methylpentanoate = (S)-3-methyl-2-oxopentanoate + H2O</text>
        <dbReference type="Rhea" id="RHEA:27694"/>
        <dbReference type="ChEBI" id="CHEBI:15377"/>
        <dbReference type="ChEBI" id="CHEBI:35146"/>
        <dbReference type="ChEBI" id="CHEBI:49258"/>
        <dbReference type="EC" id="4.2.1.9"/>
    </reaction>
</comment>
<organism evidence="18 19">
    <name type="scientific">Geoglobus acetivorans</name>
    <dbReference type="NCBI Taxonomy" id="565033"/>
    <lineage>
        <taxon>Archaea</taxon>
        <taxon>Methanobacteriati</taxon>
        <taxon>Methanobacteriota</taxon>
        <taxon>Archaeoglobi</taxon>
        <taxon>Archaeoglobales</taxon>
        <taxon>Archaeoglobaceae</taxon>
        <taxon>Geoglobus</taxon>
    </lineage>
</organism>
<dbReference type="PROSITE" id="PS00886">
    <property type="entry name" value="ILVD_EDD_1"/>
    <property type="match status" value="1"/>
</dbReference>
<dbReference type="InterPro" id="IPR042096">
    <property type="entry name" value="Dihydro-acid_dehy_C"/>
</dbReference>
<gene>
    <name evidence="15" type="primary">ilvD</name>
    <name evidence="18" type="ORF">GACE_0290</name>
</gene>
<dbReference type="SUPFAM" id="SSF143975">
    <property type="entry name" value="IlvD/EDD N-terminal domain-like"/>
    <property type="match status" value="1"/>
</dbReference>
<dbReference type="GO" id="GO:0005829">
    <property type="term" value="C:cytosol"/>
    <property type="evidence" value="ECO:0007669"/>
    <property type="project" value="TreeGrafter"/>
</dbReference>
<evidence type="ECO:0000259" key="17">
    <source>
        <dbReference type="Pfam" id="PF24877"/>
    </source>
</evidence>
<evidence type="ECO:0000256" key="10">
    <source>
        <dbReference type="ARBA" id="ARBA00023304"/>
    </source>
</evidence>
<keyword evidence="5 15" id="KW-0479">Metal-binding</keyword>
<dbReference type="EC" id="4.2.1.9" evidence="14 15"/>
<dbReference type="InterPro" id="IPR000581">
    <property type="entry name" value="ILV_EDD_N"/>
</dbReference>
<feature type="domain" description="Dihydroxy-acid/6-phosphogluconate dehydratase C-terminal" evidence="17">
    <location>
        <begin position="355"/>
        <end position="543"/>
    </location>
</feature>
<evidence type="ECO:0000256" key="6">
    <source>
        <dbReference type="ARBA" id="ARBA00022842"/>
    </source>
</evidence>
<dbReference type="GO" id="GO:0051537">
    <property type="term" value="F:2 iron, 2 sulfur cluster binding"/>
    <property type="evidence" value="ECO:0007669"/>
    <property type="project" value="UniProtKB-UniRule"/>
</dbReference>
<comment type="pathway">
    <text evidence="12 15">Amino-acid biosynthesis; L-valine biosynthesis; L-valine from pyruvate: step 3/4.</text>
</comment>
<evidence type="ECO:0000256" key="13">
    <source>
        <dbReference type="ARBA" id="ARBA00029437"/>
    </source>
</evidence>
<reference evidence="18 19" key="1">
    <citation type="journal article" date="2015" name="Appl. Environ. Microbiol.">
        <title>The Geoglobus acetivorans genome: Fe(III) reduction, acetate utilization, autotrophic growth, and degradation of aromatic compounds in a hyperthermophilic archaeon.</title>
        <authorList>
            <person name="Mardanov A.V."/>
            <person name="Slododkina G.B."/>
            <person name="Slobodkin A.I."/>
            <person name="Beletsky A.V."/>
            <person name="Gavrilov S.N."/>
            <person name="Kublanov I.V."/>
            <person name="Bonch-Osmolovskaya E.A."/>
            <person name="Skryabin K.G."/>
            <person name="Ravin N.V."/>
        </authorList>
    </citation>
    <scope>NUCLEOTIDE SEQUENCE [LARGE SCALE GENOMIC DNA]</scope>
    <source>
        <strain evidence="18 19">SBH6</strain>
    </source>
</reference>
<dbReference type="RefSeq" id="WP_048090573.1">
    <property type="nucleotide sequence ID" value="NZ_CP009552.1"/>
</dbReference>
<dbReference type="eggNOG" id="arCOG04045">
    <property type="taxonomic scope" value="Archaea"/>
</dbReference>
<feature type="binding site" evidence="15">
    <location>
        <position position="438"/>
    </location>
    <ligand>
        <name>Mg(2+)</name>
        <dbReference type="ChEBI" id="CHEBI:18420"/>
    </ligand>
</feature>
<feature type="domain" description="Dihydroxy-acid/6-phosphogluconate dehydratase N-terminal" evidence="16">
    <location>
        <begin position="31"/>
        <end position="342"/>
    </location>
</feature>
<dbReference type="Pfam" id="PF24877">
    <property type="entry name" value="ILV_EDD_C"/>
    <property type="match status" value="1"/>
</dbReference>
<evidence type="ECO:0000256" key="8">
    <source>
        <dbReference type="ARBA" id="ARBA00023014"/>
    </source>
</evidence>
<dbReference type="Proteomes" id="UP000030624">
    <property type="component" value="Chromosome"/>
</dbReference>
<dbReference type="InterPro" id="IPR004404">
    <property type="entry name" value="DihydroxyA_deHydtase"/>
</dbReference>
<comment type="similarity">
    <text evidence="2 15">Belongs to the IlvD/Edd family.</text>
</comment>
<dbReference type="EMBL" id="CP009552">
    <property type="protein sequence ID" value="AIY89346.1"/>
    <property type="molecule type" value="Genomic_DNA"/>
</dbReference>
<dbReference type="GeneID" id="24796889"/>
<comment type="pathway">
    <text evidence="13 15">Amino-acid biosynthesis; L-isoleucine biosynthesis; L-isoleucine from 2-oxobutanoate: step 3/4.</text>
</comment>
<name>A0A0A7GEH4_GEOAI</name>
<dbReference type="STRING" id="565033.GACE_0290"/>
<evidence type="ECO:0000259" key="16">
    <source>
        <dbReference type="Pfam" id="PF00920"/>
    </source>
</evidence>
<evidence type="ECO:0000256" key="5">
    <source>
        <dbReference type="ARBA" id="ARBA00022723"/>
    </source>
</evidence>
<dbReference type="InterPro" id="IPR020558">
    <property type="entry name" value="DiOHA_6PGluconate_deHydtase_CS"/>
</dbReference>
<dbReference type="UniPathway" id="UPA00049">
    <property type="reaction ID" value="UER00061"/>
</dbReference>
<comment type="caution">
    <text evidence="15">Lacks conserved residue(s) required for the propagation of feature annotation.</text>
</comment>
<dbReference type="GO" id="GO:0009097">
    <property type="term" value="P:isoleucine biosynthetic process"/>
    <property type="evidence" value="ECO:0007669"/>
    <property type="project" value="UniProtKB-UniRule"/>
</dbReference>
<proteinExistence type="inferred from homology"/>
<dbReference type="GO" id="GO:0004160">
    <property type="term" value="F:dihydroxy-acid dehydratase activity"/>
    <property type="evidence" value="ECO:0007669"/>
    <property type="project" value="UniProtKB-UniRule"/>
</dbReference>
<keyword evidence="6 15" id="KW-0460">Magnesium</keyword>
<dbReference type="Gene3D" id="3.50.30.80">
    <property type="entry name" value="IlvD/EDD C-terminal domain-like"/>
    <property type="match status" value="1"/>
</dbReference>
<keyword evidence="10 15" id="KW-0100">Branched-chain amino acid biosynthesis</keyword>
<keyword evidence="8 15" id="KW-0411">Iron-sulfur</keyword>
<dbReference type="PANTHER" id="PTHR43661">
    <property type="entry name" value="D-XYLONATE DEHYDRATASE"/>
    <property type="match status" value="1"/>
</dbReference>
<evidence type="ECO:0000256" key="2">
    <source>
        <dbReference type="ARBA" id="ARBA00006486"/>
    </source>
</evidence>
<dbReference type="FunFam" id="3.50.30.80:FF:000001">
    <property type="entry name" value="Dihydroxy-acid dehydratase"/>
    <property type="match status" value="1"/>
</dbReference>
<evidence type="ECO:0000256" key="12">
    <source>
        <dbReference type="ARBA" id="ARBA00029436"/>
    </source>
</evidence>
<dbReference type="InterPro" id="IPR056740">
    <property type="entry name" value="ILV_EDD_C"/>
</dbReference>
<feature type="modified residue" description="N6-carboxylysine" evidence="15">
    <location>
        <position position="121"/>
    </location>
</feature>
<evidence type="ECO:0000313" key="18">
    <source>
        <dbReference type="EMBL" id="AIY89346.1"/>
    </source>
</evidence>
<comment type="cofactor">
    <cofactor evidence="15">
        <name>[2Fe-2S] cluster</name>
        <dbReference type="ChEBI" id="CHEBI:190135"/>
    </cofactor>
    <text evidence="15">Binds 1 [2Fe-2S] cluster per subunit. This cluster acts as a Lewis acid cofactor.</text>
</comment>
<feature type="binding site" description="via carbamate group" evidence="15">
    <location>
        <position position="121"/>
    </location>
    <ligand>
        <name>Mg(2+)</name>
        <dbReference type="ChEBI" id="CHEBI:18420"/>
    </ligand>
</feature>
<comment type="cofactor">
    <cofactor evidence="1 15">
        <name>Mg(2+)</name>
        <dbReference type="ChEBI" id="CHEBI:18420"/>
    </cofactor>
</comment>
<dbReference type="Pfam" id="PF00920">
    <property type="entry name" value="ILVD_EDD_N"/>
    <property type="match status" value="1"/>
</dbReference>
<keyword evidence="9 15" id="KW-0456">Lyase</keyword>
<keyword evidence="4 15" id="KW-0001">2Fe-2S</keyword>
<dbReference type="InterPro" id="IPR037237">
    <property type="entry name" value="IlvD/EDD_N"/>
</dbReference>
<evidence type="ECO:0000256" key="1">
    <source>
        <dbReference type="ARBA" id="ARBA00001946"/>
    </source>
</evidence>
<keyword evidence="3 15" id="KW-0028">Amino-acid biosynthesis</keyword>
<evidence type="ECO:0000256" key="7">
    <source>
        <dbReference type="ARBA" id="ARBA00023004"/>
    </source>
</evidence>
<dbReference type="PANTHER" id="PTHR43661:SF3">
    <property type="entry name" value="D-XYLONATE DEHYDRATASE YAGF-RELATED"/>
    <property type="match status" value="1"/>
</dbReference>
<dbReference type="AlphaFoldDB" id="A0A0A7GEH4"/>
<evidence type="ECO:0000256" key="14">
    <source>
        <dbReference type="ARBA" id="ARBA00029490"/>
    </source>
</evidence>
<evidence type="ECO:0000256" key="4">
    <source>
        <dbReference type="ARBA" id="ARBA00022714"/>
    </source>
</evidence>
<feature type="binding site" evidence="15">
    <location>
        <position position="120"/>
    </location>
    <ligand>
        <name>Mg(2+)</name>
        <dbReference type="ChEBI" id="CHEBI:18420"/>
    </ligand>
</feature>
<dbReference type="SUPFAM" id="SSF52016">
    <property type="entry name" value="LeuD/IlvD-like"/>
    <property type="match status" value="1"/>
</dbReference>
<dbReference type="PROSITE" id="PS00887">
    <property type="entry name" value="ILVD_EDD_2"/>
    <property type="match status" value="1"/>
</dbReference>
<evidence type="ECO:0000256" key="3">
    <source>
        <dbReference type="ARBA" id="ARBA00022605"/>
    </source>
</evidence>
<dbReference type="GO" id="GO:0000287">
    <property type="term" value="F:magnesium ion binding"/>
    <property type="evidence" value="ECO:0007669"/>
    <property type="project" value="UniProtKB-UniRule"/>
</dbReference>
<dbReference type="UniPathway" id="UPA00047">
    <property type="reaction ID" value="UER00057"/>
</dbReference>
<evidence type="ECO:0000256" key="15">
    <source>
        <dbReference type="HAMAP-Rule" id="MF_00012"/>
    </source>
</evidence>
<evidence type="ECO:0000256" key="11">
    <source>
        <dbReference type="ARBA" id="ARBA00029304"/>
    </source>
</evidence>
<dbReference type="HAMAP" id="MF_00012">
    <property type="entry name" value="IlvD"/>
    <property type="match status" value="1"/>
</dbReference>
<dbReference type="HOGENOM" id="CLU_014271_4_2_2"/>
<dbReference type="NCBIfam" id="TIGR00110">
    <property type="entry name" value="ilvD"/>
    <property type="match status" value="1"/>
</dbReference>
<protein>
    <recommendedName>
        <fullName evidence="14 15">Dihydroxy-acid dehydratase</fullName>
        <shortName evidence="15">DAD</shortName>
        <ecNumber evidence="14 15">4.2.1.9</ecNumber>
    </recommendedName>
</protein>
<sequence>MRSDTVKKGVDRVAHRALLRALGLTDDDFDKPFIGIANAYNTVVPGHMALDRITEYVKQGIIAAGGVPFEFGVIGVCDGIAMGHVGMSYALPSREVIADSIEVMVEAHRFDGLVVVGSCDKIVPGMLMAMLRLDIPAIAVTGGPMVAEKIYGERVTIKDAFEAAGLYKAGQLDDEGLKLYENFCAPSCGSCQGLYTANTMQILTETLGLSLPYTSTSPCGSSRKLRIAKEAGKRVVELVRQNLKPSDIVTERSFENAVTMDMMIGGSTNTVLHLPAIAREAGIKLSLDVFEEISRKTPHLVKLDPASRDVVVDLDESGGVPIIFRKARQYFHNELTVGGLRIHEIAELAVRRGVDIIREPSNPYSREGGIAILKGNIAERGAVVKAAAVEEDMRVFEGEARVFDSEKLALDAILAGEIQEGQVVVIRYMGPRAAGMPEMLLPTAAIAGMGLQRVALITDGRFSGATRGPAIGHISPEALAGGNIALIEDGDVIEINIPERKLNVRLSEDELAERKERWKPREIKHRGYLAKYSKLVSGADEGAVLR</sequence>